<name>A0A9W4X1B2_9GLOM</name>
<keyword evidence="2" id="KW-1185">Reference proteome</keyword>
<gene>
    <name evidence="1" type="ORF">FWILDA_LOCUS13341</name>
</gene>
<evidence type="ECO:0000313" key="1">
    <source>
        <dbReference type="EMBL" id="CAI2187959.1"/>
    </source>
</evidence>
<dbReference type="EMBL" id="CAMKVN010004902">
    <property type="protein sequence ID" value="CAI2187959.1"/>
    <property type="molecule type" value="Genomic_DNA"/>
</dbReference>
<reference evidence="1" key="1">
    <citation type="submission" date="2022-08" db="EMBL/GenBank/DDBJ databases">
        <authorList>
            <person name="Kallberg Y."/>
            <person name="Tangrot J."/>
            <person name="Rosling A."/>
        </authorList>
    </citation>
    <scope>NUCLEOTIDE SEQUENCE</scope>
    <source>
        <strain evidence="1">Wild A</strain>
    </source>
</reference>
<organism evidence="1 2">
    <name type="scientific">Funneliformis geosporum</name>
    <dbReference type="NCBI Taxonomy" id="1117311"/>
    <lineage>
        <taxon>Eukaryota</taxon>
        <taxon>Fungi</taxon>
        <taxon>Fungi incertae sedis</taxon>
        <taxon>Mucoromycota</taxon>
        <taxon>Glomeromycotina</taxon>
        <taxon>Glomeromycetes</taxon>
        <taxon>Glomerales</taxon>
        <taxon>Glomeraceae</taxon>
        <taxon>Funneliformis</taxon>
    </lineage>
</organism>
<accession>A0A9W4X1B2</accession>
<dbReference type="AlphaFoldDB" id="A0A9W4X1B2"/>
<sequence>MSSCTNARESENAMRDILISTRHVLVMDAFAKKSTLAFLKAYLSEDIHIVNNRYQPRVDEMRVTIISTGVVMARALVEKHISYLNLIIRLLEPIHIMGIWMESCENIRAELESAQPNNLPTAIKGYLEHQKRLSVRYFIKKLCNLIARNRKKICNKIRVEVLVIKEMDFNAVVTSQNLDSEEAEVLKFDQEHSIADTIALKRFICGIFIVKT</sequence>
<comment type="caution">
    <text evidence="1">The sequence shown here is derived from an EMBL/GenBank/DDBJ whole genome shotgun (WGS) entry which is preliminary data.</text>
</comment>
<protein>
    <submittedName>
        <fullName evidence="1">4886_t:CDS:1</fullName>
    </submittedName>
</protein>
<dbReference type="Proteomes" id="UP001153678">
    <property type="component" value="Unassembled WGS sequence"/>
</dbReference>
<proteinExistence type="predicted"/>
<evidence type="ECO:0000313" key="2">
    <source>
        <dbReference type="Proteomes" id="UP001153678"/>
    </source>
</evidence>